<dbReference type="EMBL" id="JAVHNS010000013">
    <property type="protein sequence ID" value="KAK6337631.1"/>
    <property type="molecule type" value="Genomic_DNA"/>
</dbReference>
<protein>
    <recommendedName>
        <fullName evidence="6">Transmembrane protein</fullName>
    </recommendedName>
</protein>
<feature type="signal peptide" evidence="3">
    <location>
        <begin position="1"/>
        <end position="28"/>
    </location>
</feature>
<proteinExistence type="predicted"/>
<feature type="region of interest" description="Disordered" evidence="1">
    <location>
        <begin position="184"/>
        <end position="203"/>
    </location>
</feature>
<keyword evidence="2" id="KW-0472">Membrane</keyword>
<feature type="region of interest" description="Disordered" evidence="1">
    <location>
        <begin position="552"/>
        <end position="591"/>
    </location>
</feature>
<comment type="caution">
    <text evidence="4">The sequence shown here is derived from an EMBL/GenBank/DDBJ whole genome shotgun (WGS) entry which is preliminary data.</text>
</comment>
<evidence type="ECO:0000256" key="3">
    <source>
        <dbReference type="SAM" id="SignalP"/>
    </source>
</evidence>
<name>A0AAV9UAH3_9PEZI</name>
<keyword evidence="3" id="KW-0732">Signal</keyword>
<sequence>MRVLEHQRGFSHILSLFVVISAVPKTRCLALSDRFYDDYLEAQSFLRGGIGFRELLTPGLLQQRSQSHHCSPGYVQDKEYTLCRMNYGSRNVLIMKSTLEISAAPLSTSPDTMWTTNSAVNSAVSTAFPQNEALTTGLANIEAGFIPMTPITPTISIPDQNTEGIRPGPNKNSHSLELRSTDGHDSKLLRGRSSATCTPTHQAGRPMGELIQWNVDFEQVAKVDSVSASASLHLSYDADRDIVAIRGSHTTSFGVWTTTSTYDAANISPFPNGLKADVRLWVGGDFDLAVRKIGEICEAAERLESATNFIPTSSEESYINTRSAQDITLQGSLFGTMIYNTATASWNGHWGPYDKASRTLPFNATVSGIDGSYTRLVSESWAITQLFAGRNEEDLVKQFAEIGPIGMVFLVSFRSSDGSITSWPSSDPRFRKSGDPIRVNAIHPIDSRLPTTRDFATIVVPAVTEVVTKTEIHTNTHIPLFGRLAKAKGTSARTRTQGGPRFLLWMPWVLFLCILLLICTFSLAWHRIYDFIDRQKRWLRQVLGLEVTQTPSYSQRPSVRKASGSRASDPARLKATRQRGSKESFQSIELH</sequence>
<dbReference type="Proteomes" id="UP001373714">
    <property type="component" value="Unassembled WGS sequence"/>
</dbReference>
<gene>
    <name evidence="4" type="ORF">TWF730_003026</name>
</gene>
<accession>A0AAV9UAH3</accession>
<evidence type="ECO:0008006" key="6">
    <source>
        <dbReference type="Google" id="ProtNLM"/>
    </source>
</evidence>
<evidence type="ECO:0000256" key="2">
    <source>
        <dbReference type="SAM" id="Phobius"/>
    </source>
</evidence>
<keyword evidence="5" id="KW-1185">Reference proteome</keyword>
<evidence type="ECO:0000313" key="5">
    <source>
        <dbReference type="Proteomes" id="UP001373714"/>
    </source>
</evidence>
<evidence type="ECO:0000313" key="4">
    <source>
        <dbReference type="EMBL" id="KAK6337631.1"/>
    </source>
</evidence>
<organism evidence="4 5">
    <name type="scientific">Orbilia blumenaviensis</name>
    <dbReference type="NCBI Taxonomy" id="1796055"/>
    <lineage>
        <taxon>Eukaryota</taxon>
        <taxon>Fungi</taxon>
        <taxon>Dikarya</taxon>
        <taxon>Ascomycota</taxon>
        <taxon>Pezizomycotina</taxon>
        <taxon>Orbiliomycetes</taxon>
        <taxon>Orbiliales</taxon>
        <taxon>Orbiliaceae</taxon>
        <taxon>Orbilia</taxon>
    </lineage>
</organism>
<feature type="region of interest" description="Disordered" evidence="1">
    <location>
        <begin position="157"/>
        <end position="178"/>
    </location>
</feature>
<keyword evidence="2" id="KW-0812">Transmembrane</keyword>
<keyword evidence="2" id="KW-1133">Transmembrane helix</keyword>
<reference evidence="4 5" key="1">
    <citation type="submission" date="2019-10" db="EMBL/GenBank/DDBJ databases">
        <authorList>
            <person name="Palmer J.M."/>
        </authorList>
    </citation>
    <scope>NUCLEOTIDE SEQUENCE [LARGE SCALE GENOMIC DNA]</scope>
    <source>
        <strain evidence="4 5">TWF730</strain>
    </source>
</reference>
<dbReference type="AlphaFoldDB" id="A0AAV9UAH3"/>
<feature type="chain" id="PRO_5043519178" description="Transmembrane protein" evidence="3">
    <location>
        <begin position="29"/>
        <end position="591"/>
    </location>
</feature>
<feature type="transmembrane region" description="Helical" evidence="2">
    <location>
        <begin position="502"/>
        <end position="525"/>
    </location>
</feature>
<evidence type="ECO:0000256" key="1">
    <source>
        <dbReference type="SAM" id="MobiDB-lite"/>
    </source>
</evidence>